<dbReference type="Pfam" id="PF06745">
    <property type="entry name" value="ATPase"/>
    <property type="match status" value="1"/>
</dbReference>
<protein>
    <submittedName>
        <fullName evidence="2">KaiC domain-containing protein</fullName>
    </submittedName>
</protein>
<proteinExistence type="predicted"/>
<name>A0A511RK72_9DEIN</name>
<dbReference type="InterPro" id="IPR027417">
    <property type="entry name" value="P-loop_NTPase"/>
</dbReference>
<dbReference type="SUPFAM" id="SSF52540">
    <property type="entry name" value="P-loop containing nucleoside triphosphate hydrolases"/>
    <property type="match status" value="1"/>
</dbReference>
<dbReference type="OrthoDB" id="9802112at2"/>
<dbReference type="NCBIfam" id="TIGR03878">
    <property type="entry name" value="thermo_KaiC_2"/>
    <property type="match status" value="1"/>
</dbReference>
<gene>
    <name evidence="2" type="ORF">ODE01S_14720</name>
</gene>
<dbReference type="Proteomes" id="UP000321827">
    <property type="component" value="Unassembled WGS sequence"/>
</dbReference>
<dbReference type="InterPro" id="IPR051347">
    <property type="entry name" value="Circadian_clock_KaiC-rel"/>
</dbReference>
<evidence type="ECO:0000313" key="3">
    <source>
        <dbReference type="Proteomes" id="UP000321827"/>
    </source>
</evidence>
<accession>A0A511RK72</accession>
<feature type="domain" description="KaiC" evidence="1">
    <location>
        <begin position="26"/>
        <end position="288"/>
    </location>
</feature>
<evidence type="ECO:0000259" key="1">
    <source>
        <dbReference type="PROSITE" id="PS51146"/>
    </source>
</evidence>
<dbReference type="EMBL" id="BJXN01000009">
    <property type="protein sequence ID" value="GEM90038.1"/>
    <property type="molecule type" value="Genomic_DNA"/>
</dbReference>
<dbReference type="AlphaFoldDB" id="A0A511RK72"/>
<organism evidence="2 3">
    <name type="scientific">Oceanithermus desulfurans NBRC 100063</name>
    <dbReference type="NCBI Taxonomy" id="1227550"/>
    <lineage>
        <taxon>Bacteria</taxon>
        <taxon>Thermotogati</taxon>
        <taxon>Deinococcota</taxon>
        <taxon>Deinococci</taxon>
        <taxon>Thermales</taxon>
        <taxon>Thermaceae</taxon>
        <taxon>Oceanithermus</taxon>
    </lineage>
</organism>
<comment type="caution">
    <text evidence="2">The sequence shown here is derived from an EMBL/GenBank/DDBJ whole genome shotgun (WGS) entry which is preliminary data.</text>
</comment>
<dbReference type="PANTHER" id="PTHR42926">
    <property type="match status" value="1"/>
</dbReference>
<dbReference type="Gene3D" id="3.40.50.300">
    <property type="entry name" value="P-loop containing nucleotide triphosphate hydrolases"/>
    <property type="match status" value="1"/>
</dbReference>
<dbReference type="InterPro" id="IPR014774">
    <property type="entry name" value="KaiC-like_dom"/>
</dbReference>
<reference evidence="2 3" key="1">
    <citation type="submission" date="2019-07" db="EMBL/GenBank/DDBJ databases">
        <title>Whole genome shotgun sequence of Oceanithermus desulfurans NBRC 100063.</title>
        <authorList>
            <person name="Hosoyama A."/>
            <person name="Uohara A."/>
            <person name="Ohji S."/>
            <person name="Ichikawa N."/>
        </authorList>
    </citation>
    <scope>NUCLEOTIDE SEQUENCE [LARGE SCALE GENOMIC DNA]</scope>
    <source>
        <strain evidence="2 3">NBRC 100063</strain>
    </source>
</reference>
<dbReference type="InterPro" id="IPR010624">
    <property type="entry name" value="KaiC_dom"/>
</dbReference>
<dbReference type="InterPro" id="IPR022373">
    <property type="entry name" value="KaiC_containing"/>
</dbReference>
<evidence type="ECO:0000313" key="2">
    <source>
        <dbReference type="EMBL" id="GEM90038.1"/>
    </source>
</evidence>
<dbReference type="PANTHER" id="PTHR42926:SF1">
    <property type="entry name" value="CIRCADIAN CLOCK OSCILLATOR PROTEIN KAIC 1"/>
    <property type="match status" value="1"/>
</dbReference>
<dbReference type="PROSITE" id="PS51146">
    <property type="entry name" value="KAIC"/>
    <property type="match status" value="1"/>
</dbReference>
<dbReference type="GO" id="GO:0005524">
    <property type="term" value="F:ATP binding"/>
    <property type="evidence" value="ECO:0007669"/>
    <property type="project" value="InterPro"/>
</dbReference>
<sequence length="288" mass="30585">MIGSPKPVLESILAAADLAQKIPEVEGVPSGVEGLDELFYTVVQERGKPVVRPLGGLPRLAAVHVTGTSDTGKSLFAEQYALAQAARGEGVVFVTVETPAPFVDAGLEQRRLAMGLARGVLEGVTLVDAASHGVLREDLPTLFATLDAAFEATGARHLVVDSLTGLYEAREMTARLIVRKVYLYAKEKQVTAVFTSQKRSSHEELSAEAAGGYAVSHILDATIVLAKRLVMTQAQSHLWGVPLGEVVRFLRIDGCRLSGHDTKTHHLELLPEGLLRVGPPIGASSSGA</sequence>
<dbReference type="RefSeq" id="WP_147147430.1">
    <property type="nucleotide sequence ID" value="NZ_BJXN01000009.1"/>
</dbReference>